<evidence type="ECO:0000256" key="7">
    <source>
        <dbReference type="ARBA" id="ARBA00023160"/>
    </source>
</evidence>
<feature type="binding site" evidence="10">
    <location>
        <begin position="190"/>
        <end position="194"/>
    </location>
    <ligand>
        <name>NAD(+)</name>
        <dbReference type="ChEBI" id="CHEBI:57540"/>
    </ligand>
</feature>
<evidence type="ECO:0000256" key="3">
    <source>
        <dbReference type="ARBA" id="ARBA00022516"/>
    </source>
</evidence>
<comment type="pathway">
    <text evidence="1">Lipid metabolism; fatty acid biosynthesis.</text>
</comment>
<comment type="similarity">
    <text evidence="2 8">Belongs to the short-chain dehydrogenases/reductases (SDR) family. FabI subfamily.</text>
</comment>
<keyword evidence="3 8" id="KW-0444">Lipid biosynthesis</keyword>
<dbReference type="UniPathway" id="UPA00094"/>
<gene>
    <name evidence="11" type="ORF">DI536_21870</name>
</gene>
<comment type="caution">
    <text evidence="11">The sequence shown here is derived from an EMBL/GenBank/DDBJ whole genome shotgun (WGS) entry which is preliminary data.</text>
</comment>
<feature type="binding site" evidence="10">
    <location>
        <begin position="18"/>
        <end position="19"/>
    </location>
    <ligand>
        <name>NAD(+)</name>
        <dbReference type="ChEBI" id="CHEBI:57540"/>
    </ligand>
</feature>
<sequence>MLLQGKKLLITGVLTPQSIAFSVAEHALAQGAEVILTSFGRPMSLTQRTARKLSPVPEVLELDVSNTAHFAALHDAIKAKWGRLDGILHAIGFAPEDALGGKFSSAPWESVQTAFRISAFSLKELSVSLAPLMDKGGSIVTLDFDNSTQAWPLYDWMGVCKAGLEAIVRYLARDLGPRKIRVNSLAAGPIATIAAKGIPGFKFLENTWGEQAPLGWDARGEASLDAVARTACVLLSDWFPATTGELIRVDGGFHAVGAKPVDLSALKAEEKPAS</sequence>
<evidence type="ECO:0000313" key="11">
    <source>
        <dbReference type="EMBL" id="PZR09650.1"/>
    </source>
</evidence>
<feature type="binding site" evidence="10">
    <location>
        <position position="161"/>
    </location>
    <ligand>
        <name>NAD(+)</name>
        <dbReference type="ChEBI" id="CHEBI:57540"/>
    </ligand>
</feature>
<dbReference type="InterPro" id="IPR036291">
    <property type="entry name" value="NAD(P)-bd_dom_sf"/>
</dbReference>
<reference evidence="11 12" key="1">
    <citation type="submission" date="2017-08" db="EMBL/GenBank/DDBJ databases">
        <title>Infants hospitalized years apart are colonized by the same room-sourced microbial strains.</title>
        <authorList>
            <person name="Brooks B."/>
            <person name="Olm M.R."/>
            <person name="Firek B.A."/>
            <person name="Baker R."/>
            <person name="Thomas B.C."/>
            <person name="Morowitz M.J."/>
            <person name="Banfield J.F."/>
        </authorList>
    </citation>
    <scope>NUCLEOTIDE SEQUENCE [LARGE SCALE GENOMIC DNA]</scope>
    <source>
        <strain evidence="11">S2_003_000_R2_14</strain>
    </source>
</reference>
<evidence type="ECO:0000256" key="4">
    <source>
        <dbReference type="ARBA" id="ARBA00022832"/>
    </source>
</evidence>
<keyword evidence="7 8" id="KW-0275">Fatty acid biosynthesis</keyword>
<proteinExistence type="inferred from homology"/>
<accession>A0A2W5T2M9</accession>
<evidence type="ECO:0000256" key="10">
    <source>
        <dbReference type="PIRSR" id="PIRSR000094-3"/>
    </source>
</evidence>
<dbReference type="InterPro" id="IPR002347">
    <property type="entry name" value="SDR_fam"/>
</dbReference>
<dbReference type="PANTHER" id="PTHR43159">
    <property type="entry name" value="ENOYL-[ACYL-CARRIER-PROTEIN] REDUCTASE"/>
    <property type="match status" value="1"/>
</dbReference>
<dbReference type="PANTHER" id="PTHR43159:SF2">
    <property type="entry name" value="ENOYL-[ACYL-CARRIER-PROTEIN] REDUCTASE [NADH], CHLOROPLASTIC"/>
    <property type="match status" value="1"/>
</dbReference>
<dbReference type="InterPro" id="IPR014358">
    <property type="entry name" value="Enoyl-ACP_Rdtase_NADH"/>
</dbReference>
<evidence type="ECO:0000256" key="1">
    <source>
        <dbReference type="ARBA" id="ARBA00005194"/>
    </source>
</evidence>
<evidence type="ECO:0000256" key="9">
    <source>
        <dbReference type="PIRSR" id="PIRSR000094-2"/>
    </source>
</evidence>
<dbReference type="SUPFAM" id="SSF51735">
    <property type="entry name" value="NAD(P)-binding Rossmann-fold domains"/>
    <property type="match status" value="1"/>
</dbReference>
<dbReference type="Proteomes" id="UP000249061">
    <property type="component" value="Unassembled WGS sequence"/>
</dbReference>
<evidence type="ECO:0000256" key="2">
    <source>
        <dbReference type="ARBA" id="ARBA00009233"/>
    </source>
</evidence>
<protein>
    <recommendedName>
        <fullName evidence="8">Enoyl-[acyl-carrier-protein] reductase [NADH]</fullName>
        <ecNumber evidence="8">1.3.1.9</ecNumber>
    </recommendedName>
</protein>
<dbReference type="AlphaFoldDB" id="A0A2W5T2M9"/>
<keyword evidence="8 10" id="KW-0520">NAD</keyword>
<feature type="binding site" evidence="10">
    <location>
        <begin position="63"/>
        <end position="64"/>
    </location>
    <ligand>
        <name>NAD(+)</name>
        <dbReference type="ChEBI" id="CHEBI:57540"/>
    </ligand>
</feature>
<evidence type="ECO:0000313" key="12">
    <source>
        <dbReference type="Proteomes" id="UP000249061"/>
    </source>
</evidence>
<dbReference type="Pfam" id="PF13561">
    <property type="entry name" value="adh_short_C2"/>
    <property type="match status" value="1"/>
</dbReference>
<organism evidence="11 12">
    <name type="scientific">Archangium gephyra</name>
    <dbReference type="NCBI Taxonomy" id="48"/>
    <lineage>
        <taxon>Bacteria</taxon>
        <taxon>Pseudomonadati</taxon>
        <taxon>Myxococcota</taxon>
        <taxon>Myxococcia</taxon>
        <taxon>Myxococcales</taxon>
        <taxon>Cystobacterineae</taxon>
        <taxon>Archangiaceae</taxon>
        <taxon>Archangium</taxon>
    </lineage>
</organism>
<dbReference type="EC" id="1.3.1.9" evidence="8"/>
<feature type="binding site" evidence="9">
    <location>
        <position position="94"/>
    </location>
    <ligand>
        <name>substrate</name>
    </ligand>
</feature>
<evidence type="ECO:0000256" key="8">
    <source>
        <dbReference type="PIRNR" id="PIRNR000094"/>
    </source>
</evidence>
<dbReference type="GO" id="GO:0006633">
    <property type="term" value="P:fatty acid biosynthetic process"/>
    <property type="evidence" value="ECO:0007669"/>
    <property type="project" value="UniProtKB-UniPathway"/>
</dbReference>
<feature type="binding site" evidence="10">
    <location>
        <position position="12"/>
    </location>
    <ligand>
        <name>NAD(+)</name>
        <dbReference type="ChEBI" id="CHEBI:57540"/>
    </ligand>
</feature>
<keyword evidence="5 8" id="KW-0560">Oxidoreductase</keyword>
<dbReference type="PIRSF" id="PIRSF000094">
    <property type="entry name" value="Enoyl-ACP_rdct"/>
    <property type="match status" value="1"/>
</dbReference>
<comment type="catalytic activity">
    <reaction evidence="8">
        <text>a 2,3-saturated acyl-[ACP] + NAD(+) = a (2E)-enoyl-[ACP] + NADH + H(+)</text>
        <dbReference type="Rhea" id="RHEA:10240"/>
        <dbReference type="Rhea" id="RHEA-COMP:9925"/>
        <dbReference type="Rhea" id="RHEA-COMP:9926"/>
        <dbReference type="ChEBI" id="CHEBI:15378"/>
        <dbReference type="ChEBI" id="CHEBI:57540"/>
        <dbReference type="ChEBI" id="CHEBI:57945"/>
        <dbReference type="ChEBI" id="CHEBI:78784"/>
        <dbReference type="ChEBI" id="CHEBI:78785"/>
        <dbReference type="EC" id="1.3.1.9"/>
    </reaction>
</comment>
<evidence type="ECO:0000256" key="6">
    <source>
        <dbReference type="ARBA" id="ARBA00023098"/>
    </source>
</evidence>
<dbReference type="GO" id="GO:0004318">
    <property type="term" value="F:enoyl-[acyl-carrier-protein] reductase (NADH) activity"/>
    <property type="evidence" value="ECO:0007669"/>
    <property type="project" value="UniProtKB-EC"/>
</dbReference>
<evidence type="ECO:0000256" key="5">
    <source>
        <dbReference type="ARBA" id="ARBA00023002"/>
    </source>
</evidence>
<dbReference type="EMBL" id="QFQP01000020">
    <property type="protein sequence ID" value="PZR09650.1"/>
    <property type="molecule type" value="Genomic_DNA"/>
</dbReference>
<feature type="binding site" evidence="10">
    <location>
        <position position="91"/>
    </location>
    <ligand>
        <name>NAD(+)</name>
        <dbReference type="ChEBI" id="CHEBI:57540"/>
    </ligand>
</feature>
<keyword evidence="6" id="KW-0443">Lipid metabolism</keyword>
<dbReference type="NCBIfam" id="NF005908">
    <property type="entry name" value="PRK07889.1"/>
    <property type="match status" value="1"/>
</dbReference>
<name>A0A2W5T2M9_9BACT</name>
<keyword evidence="4" id="KW-0276">Fatty acid metabolism</keyword>
<dbReference type="Gene3D" id="3.40.50.720">
    <property type="entry name" value="NAD(P)-binding Rossmann-like Domain"/>
    <property type="match status" value="1"/>
</dbReference>